<dbReference type="InterPro" id="IPR018931">
    <property type="entry name" value="DUF2520"/>
</dbReference>
<dbReference type="InterPro" id="IPR008927">
    <property type="entry name" value="6-PGluconate_DH-like_C_sf"/>
</dbReference>
<reference evidence="3 4" key="1">
    <citation type="submission" date="2020-10" db="EMBL/GenBank/DDBJ databases">
        <title>Draft genome and description of Brachybacterium epidermidis sp nov.</title>
        <authorList>
            <person name="Boxberger M."/>
            <person name="La Scola B."/>
        </authorList>
    </citation>
    <scope>NUCLEOTIDE SEQUENCE [LARGE SCALE GENOMIC DNA]</scope>
    <source>
        <strain evidence="3 4">Marseille-Q2903</strain>
    </source>
</reference>
<dbReference type="Gene3D" id="1.10.1040.20">
    <property type="entry name" value="ProC-like, C-terminal domain"/>
    <property type="match status" value="1"/>
</dbReference>
<evidence type="ECO:0000313" key="3">
    <source>
        <dbReference type="EMBL" id="MBE9404309.1"/>
    </source>
</evidence>
<name>A0ABR9W1K1_9MICO</name>
<keyword evidence="4" id="KW-1185">Reference proteome</keyword>
<feature type="domain" description="DUF2520" evidence="2">
    <location>
        <begin position="139"/>
        <end position="273"/>
    </location>
</feature>
<sequence length="311" mass="31285">MSAPRLGIGVIGAGRVGAVLGAALRAEGHGITGAYAVSDASRARAQELLPRVPLLDVPAIVERSEMLLLAVPDDQLGPLVSGIATTGLAPGGQLVVHTSGSHGIGVLAPLARAGCATLAIHPAMTFTGTRDDLARLVGCPMAITAEQAFLPVAAALVVELGGEATVLPEGDRPLYHAALAHGANHLVVLVDQALDALSRLGIDNPGAYLRPLLEAALDESLRRGSAALTGPVVRGDAGTVAAHLEALGDLDATAVRGARGDTAATYRALARATLARAGLAPEVAHAIQQLLDAAAPDAGEGPDQDAATEDR</sequence>
<evidence type="ECO:0000259" key="1">
    <source>
        <dbReference type="Pfam" id="PF10727"/>
    </source>
</evidence>
<dbReference type="InterPro" id="IPR036291">
    <property type="entry name" value="NAD(P)-bd_dom_sf"/>
</dbReference>
<dbReference type="InterPro" id="IPR037108">
    <property type="entry name" value="TM1727-like_C_sf"/>
</dbReference>
<dbReference type="PANTHER" id="PTHR40459:SF1">
    <property type="entry name" value="CONSERVED HYPOTHETICAL ALANINE AND LEUCINE RICH PROTEIN"/>
    <property type="match status" value="1"/>
</dbReference>
<accession>A0ABR9W1K1</accession>
<dbReference type="Pfam" id="PF10727">
    <property type="entry name" value="Rossmann-like"/>
    <property type="match status" value="1"/>
</dbReference>
<dbReference type="SUPFAM" id="SSF48179">
    <property type="entry name" value="6-phosphogluconate dehydrogenase C-terminal domain-like"/>
    <property type="match status" value="1"/>
</dbReference>
<protein>
    <submittedName>
        <fullName evidence="3">DUF2520 domain-containing protein</fullName>
    </submittedName>
</protein>
<dbReference type="PANTHER" id="PTHR40459">
    <property type="entry name" value="CONSERVED HYPOTHETICAL ALANINE AND LEUCINE RICH PROTEIN"/>
    <property type="match status" value="1"/>
</dbReference>
<dbReference type="Pfam" id="PF10728">
    <property type="entry name" value="DUF2520"/>
    <property type="match status" value="1"/>
</dbReference>
<comment type="caution">
    <text evidence="3">The sequence shown here is derived from an EMBL/GenBank/DDBJ whole genome shotgun (WGS) entry which is preliminary data.</text>
</comment>
<dbReference type="EMBL" id="JADEYR010000008">
    <property type="protein sequence ID" value="MBE9404309.1"/>
    <property type="molecule type" value="Genomic_DNA"/>
</dbReference>
<dbReference type="Proteomes" id="UP000644727">
    <property type="component" value="Unassembled WGS sequence"/>
</dbReference>
<feature type="domain" description="Putative oxidoreductase/dehydrogenase Rossmann-like" evidence="1">
    <location>
        <begin position="3"/>
        <end position="122"/>
    </location>
</feature>
<dbReference type="InterPro" id="IPR019665">
    <property type="entry name" value="OxRdtase/DH_put_Rossmann_dom"/>
</dbReference>
<organism evidence="3 4">
    <name type="scientific">Brachybacterium epidermidis</name>
    <dbReference type="NCBI Taxonomy" id="2781983"/>
    <lineage>
        <taxon>Bacteria</taxon>
        <taxon>Bacillati</taxon>
        <taxon>Actinomycetota</taxon>
        <taxon>Actinomycetes</taxon>
        <taxon>Micrococcales</taxon>
        <taxon>Dermabacteraceae</taxon>
        <taxon>Brachybacterium</taxon>
    </lineage>
</organism>
<dbReference type="SUPFAM" id="SSF51735">
    <property type="entry name" value="NAD(P)-binding Rossmann-fold domains"/>
    <property type="match status" value="1"/>
</dbReference>
<proteinExistence type="predicted"/>
<evidence type="ECO:0000259" key="2">
    <source>
        <dbReference type="Pfam" id="PF10728"/>
    </source>
</evidence>
<evidence type="ECO:0000313" key="4">
    <source>
        <dbReference type="Proteomes" id="UP000644727"/>
    </source>
</evidence>
<gene>
    <name evidence="3" type="ORF">IOE58_08970</name>
</gene>
<dbReference type="RefSeq" id="WP_193866053.1">
    <property type="nucleotide sequence ID" value="NZ_JADEYR010000008.1"/>
</dbReference>
<dbReference type="Gene3D" id="3.40.50.720">
    <property type="entry name" value="NAD(P)-binding Rossmann-like Domain"/>
    <property type="match status" value="1"/>
</dbReference>